<comment type="similarity">
    <text evidence="6">Belongs to the binding-protein-dependent transport system permease family.</text>
</comment>
<evidence type="ECO:0000313" key="8">
    <source>
        <dbReference type="EMBL" id="QQZ63677.1"/>
    </source>
</evidence>
<evidence type="ECO:0000256" key="1">
    <source>
        <dbReference type="ARBA" id="ARBA00004141"/>
    </source>
</evidence>
<dbReference type="EMBL" id="CP068595">
    <property type="protein sequence ID" value="QQZ63677.1"/>
    <property type="molecule type" value="Genomic_DNA"/>
</dbReference>
<dbReference type="Gene3D" id="1.10.3720.10">
    <property type="entry name" value="MetI-like"/>
    <property type="match status" value="1"/>
</dbReference>
<evidence type="ECO:0000256" key="4">
    <source>
        <dbReference type="ARBA" id="ARBA00022989"/>
    </source>
</evidence>
<evidence type="ECO:0000256" key="2">
    <source>
        <dbReference type="ARBA" id="ARBA00022448"/>
    </source>
</evidence>
<feature type="domain" description="ABC transmembrane type-1" evidence="7">
    <location>
        <begin position="78"/>
        <end position="292"/>
    </location>
</feature>
<dbReference type="Pfam" id="PF00528">
    <property type="entry name" value="BPD_transp_1"/>
    <property type="match status" value="1"/>
</dbReference>
<dbReference type="AlphaFoldDB" id="A0A974PGT0"/>
<dbReference type="InterPro" id="IPR035906">
    <property type="entry name" value="MetI-like_sf"/>
</dbReference>
<keyword evidence="3 6" id="KW-0812">Transmembrane</keyword>
<feature type="transmembrane region" description="Helical" evidence="6">
    <location>
        <begin position="124"/>
        <end position="144"/>
    </location>
</feature>
<dbReference type="KEGG" id="pson:JI735_15290"/>
<feature type="transmembrane region" description="Helical" evidence="6">
    <location>
        <begin position="164"/>
        <end position="190"/>
    </location>
</feature>
<feature type="transmembrane region" description="Helical" evidence="6">
    <location>
        <begin position="271"/>
        <end position="290"/>
    </location>
</feature>
<dbReference type="Proteomes" id="UP000595841">
    <property type="component" value="Chromosome"/>
</dbReference>
<proteinExistence type="inferred from homology"/>
<feature type="transmembrane region" description="Helical" evidence="6">
    <location>
        <begin position="211"/>
        <end position="235"/>
    </location>
</feature>
<evidence type="ECO:0000256" key="6">
    <source>
        <dbReference type="RuleBase" id="RU363032"/>
    </source>
</evidence>
<dbReference type="GO" id="GO:0055085">
    <property type="term" value="P:transmembrane transport"/>
    <property type="evidence" value="ECO:0007669"/>
    <property type="project" value="InterPro"/>
</dbReference>
<keyword evidence="4 6" id="KW-1133">Transmembrane helix</keyword>
<feature type="transmembrane region" description="Helical" evidence="6">
    <location>
        <begin position="77"/>
        <end position="103"/>
    </location>
</feature>
<reference evidence="8 9" key="1">
    <citation type="submission" date="2021-01" db="EMBL/GenBank/DDBJ databases">
        <title>Whole genome sequence of Paenibacillus sonchi LMG 24727 for comparative genomics.</title>
        <authorList>
            <person name="Lee G."/>
            <person name="Kim M.-J."/>
            <person name="Lim K."/>
            <person name="Shin J.-H."/>
        </authorList>
    </citation>
    <scope>NUCLEOTIDE SEQUENCE [LARGE SCALE GENOMIC DNA]</scope>
    <source>
        <strain evidence="8 9">LMG 24727</strain>
    </source>
</reference>
<accession>A0A974PGT0</accession>
<organism evidence="8 9">
    <name type="scientific">Paenibacillus sonchi</name>
    <dbReference type="NCBI Taxonomy" id="373687"/>
    <lineage>
        <taxon>Bacteria</taxon>
        <taxon>Bacillati</taxon>
        <taxon>Bacillota</taxon>
        <taxon>Bacilli</taxon>
        <taxon>Bacillales</taxon>
        <taxon>Paenibacillaceae</taxon>
        <taxon>Paenibacillus</taxon>
        <taxon>Paenibacillus sonchi group</taxon>
    </lineage>
</organism>
<dbReference type="InterPro" id="IPR000515">
    <property type="entry name" value="MetI-like"/>
</dbReference>
<evidence type="ECO:0000259" key="7">
    <source>
        <dbReference type="PROSITE" id="PS50928"/>
    </source>
</evidence>
<keyword evidence="9" id="KW-1185">Reference proteome</keyword>
<dbReference type="PANTHER" id="PTHR43496">
    <property type="entry name" value="PROTEIN LPLB"/>
    <property type="match status" value="1"/>
</dbReference>
<evidence type="ECO:0000256" key="3">
    <source>
        <dbReference type="ARBA" id="ARBA00022692"/>
    </source>
</evidence>
<evidence type="ECO:0000256" key="5">
    <source>
        <dbReference type="ARBA" id="ARBA00023136"/>
    </source>
</evidence>
<dbReference type="PROSITE" id="PS50928">
    <property type="entry name" value="ABC_TM1"/>
    <property type="match status" value="1"/>
</dbReference>
<evidence type="ECO:0000313" key="9">
    <source>
        <dbReference type="Proteomes" id="UP000595841"/>
    </source>
</evidence>
<gene>
    <name evidence="8" type="ORF">JI735_15290</name>
</gene>
<sequence>MDMDTVRSWKTNVVKFWPLYIMVLPGFVFLVMFKVVPLLGTVIAFQDFQIFRGIADSPWVGLKHFESFFEYSNFSRVFMNTVIIGGLKLLIGFPFPIILALMINEVRQIFFKRTVQTISYLPHFFSWVIIAGLTFDILSAGGIVNEIRSWFGADPILFMQKAGYFRFIVVLTGIWKEAGWGTIVLLAALSGINPQLYEAATVDGAGRFKQMWFITLPLLMPTVVILFLLNIGSFLDIGFEQVYNLLTPMTYEVGDIIDTYVYRAGIVEGQYSLSTAIGIFQSVIGLVLIVSCNKLSKKVSGEGLW</sequence>
<name>A0A974PGT0_9BACL</name>
<dbReference type="CDD" id="cd06261">
    <property type="entry name" value="TM_PBP2"/>
    <property type="match status" value="1"/>
</dbReference>
<protein>
    <submittedName>
        <fullName evidence="8">Sugar ABC transporter permease</fullName>
    </submittedName>
</protein>
<feature type="transmembrane region" description="Helical" evidence="6">
    <location>
        <begin position="20"/>
        <end position="45"/>
    </location>
</feature>
<dbReference type="PANTHER" id="PTHR43496:SF1">
    <property type="entry name" value="POLYGALACTURONAN_RHAMNOGALACTURONAN TRANSPORT SYSTEM PERMEASE PROTEIN YTEP"/>
    <property type="match status" value="1"/>
</dbReference>
<dbReference type="SUPFAM" id="SSF161098">
    <property type="entry name" value="MetI-like"/>
    <property type="match status" value="1"/>
</dbReference>
<keyword evidence="5 6" id="KW-0472">Membrane</keyword>
<keyword evidence="2 6" id="KW-0813">Transport</keyword>
<comment type="subcellular location">
    <subcellularLocation>
        <location evidence="6">Cell membrane</location>
        <topology evidence="6">Multi-pass membrane protein</topology>
    </subcellularLocation>
    <subcellularLocation>
        <location evidence="1">Membrane</location>
        <topology evidence="1">Multi-pass membrane protein</topology>
    </subcellularLocation>
</comment>
<dbReference type="GO" id="GO:0005886">
    <property type="term" value="C:plasma membrane"/>
    <property type="evidence" value="ECO:0007669"/>
    <property type="project" value="UniProtKB-SubCell"/>
</dbReference>